<dbReference type="PROSITE" id="PS51207">
    <property type="entry name" value="PXA"/>
    <property type="match status" value="1"/>
</dbReference>
<dbReference type="PANTHER" id="PTHR22999:SF23">
    <property type="entry name" value="SORTING NEXIN-16"/>
    <property type="match status" value="1"/>
</dbReference>
<proteinExistence type="predicted"/>
<dbReference type="OrthoDB" id="5582218at2759"/>
<dbReference type="InterPro" id="IPR051837">
    <property type="entry name" value="SortingNexin/PXDomain-PKLike"/>
</dbReference>
<evidence type="ECO:0000256" key="1">
    <source>
        <dbReference type="ARBA" id="ARBA00004496"/>
    </source>
</evidence>
<comment type="subcellular location">
    <subcellularLocation>
        <location evidence="1">Cytoplasm</location>
    </subcellularLocation>
</comment>
<comment type="caution">
    <text evidence="5">The sequence shown here is derived from an EMBL/GenBank/DDBJ whole genome shotgun (WGS) entry which is preliminary data.</text>
</comment>
<organism evidence="5 6">
    <name type="scientific">Friedmanniomyces simplex</name>
    <dbReference type="NCBI Taxonomy" id="329884"/>
    <lineage>
        <taxon>Eukaryota</taxon>
        <taxon>Fungi</taxon>
        <taxon>Dikarya</taxon>
        <taxon>Ascomycota</taxon>
        <taxon>Pezizomycotina</taxon>
        <taxon>Dothideomycetes</taxon>
        <taxon>Dothideomycetidae</taxon>
        <taxon>Mycosphaerellales</taxon>
        <taxon>Teratosphaeriaceae</taxon>
        <taxon>Friedmanniomyces</taxon>
    </lineage>
</organism>
<sequence>MAQAARPPLGHRRQPSRLTPRTDEPSTVTSGPRHTHDDSTVKYIKRTLCARPAKPALEETAAPEVEGNLEDLLPRLTSRTDIDVQLYAILAVILSQFVQSWYNRITPDADFVGEVVQIIAHCTRDLEERLKLVDLESLLLNELPGLLDAHLDAVEVAIRSGRSQYGVSLAAVYQTLRPHKALSPLPIDETSALSQHNNEVDWSQLLVDSVLPLALPPDDLVNPCLNVVVAEIFSEMIVRNAIVGRVCQPWLLWEGCTKALYALKPKPPSEAVSSPLSKLEQFGLLSSAEAVRHETSRQRPPVIQTVISASWAILRYIVLTWTLMRIFLLALMQASALPTRSRRVKRAPDSPDKLEGVVAGAVNAPRPVIGMRIWLMSAQIHDRLLNPALLPPILQVIRSVVFPDNVLGPARQLPSREETVEIKRECARAIVDVLPETARTLYFATKDTAEMQADVESTLDLFADAYINKHLIVAALELLIVRLFPETAETGD</sequence>
<dbReference type="AlphaFoldDB" id="A0A4U0WXT0"/>
<accession>A0A4U0WXT0</accession>
<evidence type="ECO:0000313" key="5">
    <source>
        <dbReference type="EMBL" id="TKA68590.1"/>
    </source>
</evidence>
<dbReference type="Proteomes" id="UP000309340">
    <property type="component" value="Unassembled WGS sequence"/>
</dbReference>
<reference evidence="5 6" key="1">
    <citation type="submission" date="2017-03" db="EMBL/GenBank/DDBJ databases">
        <title>Genomes of endolithic fungi from Antarctica.</title>
        <authorList>
            <person name="Coleine C."/>
            <person name="Masonjones S."/>
            <person name="Stajich J.E."/>
        </authorList>
    </citation>
    <scope>NUCLEOTIDE SEQUENCE [LARGE SCALE GENOMIC DNA]</scope>
    <source>
        <strain evidence="5 6">CCFEE 5184</strain>
    </source>
</reference>
<gene>
    <name evidence="5" type="ORF">B0A55_08380</name>
</gene>
<dbReference type="GO" id="GO:0035091">
    <property type="term" value="F:phosphatidylinositol binding"/>
    <property type="evidence" value="ECO:0007669"/>
    <property type="project" value="TreeGrafter"/>
</dbReference>
<dbReference type="GO" id="GO:0045022">
    <property type="term" value="P:early endosome to late endosome transport"/>
    <property type="evidence" value="ECO:0007669"/>
    <property type="project" value="TreeGrafter"/>
</dbReference>
<dbReference type="SMART" id="SM00313">
    <property type="entry name" value="PXA"/>
    <property type="match status" value="1"/>
</dbReference>
<evidence type="ECO:0000256" key="3">
    <source>
        <dbReference type="SAM" id="MobiDB-lite"/>
    </source>
</evidence>
<dbReference type="PANTHER" id="PTHR22999">
    <property type="entry name" value="PX SERINE/THREONINE KINASE PXK"/>
    <property type="match status" value="1"/>
</dbReference>
<dbReference type="InterPro" id="IPR003114">
    <property type="entry name" value="Phox_assoc"/>
</dbReference>
<dbReference type="GO" id="GO:0005770">
    <property type="term" value="C:late endosome"/>
    <property type="evidence" value="ECO:0007669"/>
    <property type="project" value="TreeGrafter"/>
</dbReference>
<dbReference type="STRING" id="329884.A0A4U0WXT0"/>
<evidence type="ECO:0000259" key="4">
    <source>
        <dbReference type="PROSITE" id="PS51207"/>
    </source>
</evidence>
<keyword evidence="2" id="KW-0963">Cytoplasm</keyword>
<protein>
    <recommendedName>
        <fullName evidence="4">PXA domain-containing protein</fullName>
    </recommendedName>
</protein>
<dbReference type="EMBL" id="NAJQ01000497">
    <property type="protein sequence ID" value="TKA68590.1"/>
    <property type="molecule type" value="Genomic_DNA"/>
</dbReference>
<dbReference type="Pfam" id="PF02194">
    <property type="entry name" value="PXA"/>
    <property type="match status" value="1"/>
</dbReference>
<keyword evidence="6" id="KW-1185">Reference proteome</keyword>
<evidence type="ECO:0000313" key="6">
    <source>
        <dbReference type="Proteomes" id="UP000309340"/>
    </source>
</evidence>
<feature type="region of interest" description="Disordered" evidence="3">
    <location>
        <begin position="1"/>
        <end position="37"/>
    </location>
</feature>
<name>A0A4U0WXT0_9PEZI</name>
<feature type="domain" description="PXA" evidence="4">
    <location>
        <begin position="79"/>
        <end position="260"/>
    </location>
</feature>
<evidence type="ECO:0000256" key="2">
    <source>
        <dbReference type="ARBA" id="ARBA00022490"/>
    </source>
</evidence>
<dbReference type="GO" id="GO:0005769">
    <property type="term" value="C:early endosome"/>
    <property type="evidence" value="ECO:0007669"/>
    <property type="project" value="TreeGrafter"/>
</dbReference>